<evidence type="ECO:0000256" key="1">
    <source>
        <dbReference type="ARBA" id="ARBA00009613"/>
    </source>
</evidence>
<keyword evidence="4 7" id="KW-0560">Oxidoreductase</keyword>
<evidence type="ECO:0000256" key="3">
    <source>
        <dbReference type="ARBA" id="ARBA00020382"/>
    </source>
</evidence>
<dbReference type="SUPFAM" id="SSF51735">
    <property type="entry name" value="NAD(P)-binding Rossmann-fold domains"/>
    <property type="match status" value="1"/>
</dbReference>
<evidence type="ECO:0000313" key="14">
    <source>
        <dbReference type="EMBL" id="HCT14538.1"/>
    </source>
</evidence>
<dbReference type="GO" id="GO:0006108">
    <property type="term" value="P:malate metabolic process"/>
    <property type="evidence" value="ECO:0007669"/>
    <property type="project" value="InterPro"/>
</dbReference>
<dbReference type="InterPro" id="IPR001252">
    <property type="entry name" value="Malate_DH_AS"/>
</dbReference>
<evidence type="ECO:0000256" key="7">
    <source>
        <dbReference type="HAMAP-Rule" id="MF_01517"/>
    </source>
</evidence>
<dbReference type="GO" id="GO:0006099">
    <property type="term" value="P:tricarboxylic acid cycle"/>
    <property type="evidence" value="ECO:0007669"/>
    <property type="project" value="UniProtKB-UniRule"/>
</dbReference>
<evidence type="ECO:0000256" key="2">
    <source>
        <dbReference type="ARBA" id="ARBA00012995"/>
    </source>
</evidence>
<dbReference type="NCBIfam" id="NF003916">
    <property type="entry name" value="PRK05442.1"/>
    <property type="match status" value="1"/>
</dbReference>
<evidence type="ECO:0000256" key="10">
    <source>
        <dbReference type="PIRSR" id="PIRSR000102-3"/>
    </source>
</evidence>
<evidence type="ECO:0000259" key="12">
    <source>
        <dbReference type="Pfam" id="PF00056"/>
    </source>
</evidence>
<dbReference type="Gene3D" id="3.90.110.10">
    <property type="entry name" value="Lactate dehydrogenase/glycoside hydrolase, family 4, C-terminal"/>
    <property type="match status" value="1"/>
</dbReference>
<evidence type="ECO:0000259" key="13">
    <source>
        <dbReference type="Pfam" id="PF02866"/>
    </source>
</evidence>
<evidence type="ECO:0000256" key="11">
    <source>
        <dbReference type="RuleBase" id="RU000422"/>
    </source>
</evidence>
<feature type="binding site" evidence="7 10">
    <location>
        <position position="105"/>
    </location>
    <ligand>
        <name>NAD(+)</name>
        <dbReference type="ChEBI" id="CHEBI:57540"/>
    </ligand>
</feature>
<feature type="binding site" evidence="7 9">
    <location>
        <position position="98"/>
    </location>
    <ligand>
        <name>substrate</name>
    </ligand>
</feature>
<organism evidence="14 15">
    <name type="scientific">Corynebacterium nuruki</name>
    <dbReference type="NCBI Taxonomy" id="1032851"/>
    <lineage>
        <taxon>Bacteria</taxon>
        <taxon>Bacillati</taxon>
        <taxon>Actinomycetota</taxon>
        <taxon>Actinomycetes</taxon>
        <taxon>Mycobacteriales</taxon>
        <taxon>Corynebacteriaceae</taxon>
        <taxon>Corynebacterium</taxon>
    </lineage>
</organism>
<dbReference type="InterPro" id="IPR001236">
    <property type="entry name" value="Lactate/malate_DH_N"/>
</dbReference>
<evidence type="ECO:0000256" key="9">
    <source>
        <dbReference type="PIRSR" id="PIRSR000102-2"/>
    </source>
</evidence>
<dbReference type="STRING" id="863239.GCA_000213935_00694"/>
<dbReference type="Pfam" id="PF02866">
    <property type="entry name" value="Ldh_1_C"/>
    <property type="match status" value="1"/>
</dbReference>
<feature type="binding site" evidence="7 9">
    <location>
        <position position="92"/>
    </location>
    <ligand>
        <name>substrate</name>
    </ligand>
</feature>
<dbReference type="EC" id="1.1.1.37" evidence="2 7"/>
<dbReference type="SUPFAM" id="SSF56327">
    <property type="entry name" value="LDH C-terminal domain-like"/>
    <property type="match status" value="1"/>
</dbReference>
<feature type="binding site" evidence="7">
    <location>
        <begin position="11"/>
        <end position="17"/>
    </location>
    <ligand>
        <name>NAD(+)</name>
        <dbReference type="ChEBI" id="CHEBI:57540"/>
    </ligand>
</feature>
<feature type="binding site" evidence="7 9">
    <location>
        <position position="160"/>
    </location>
    <ligand>
        <name>substrate</name>
    </ligand>
</feature>
<dbReference type="PANTHER" id="PTHR23382">
    <property type="entry name" value="MALATE DEHYDROGENASE"/>
    <property type="match status" value="1"/>
</dbReference>
<dbReference type="Pfam" id="PF00056">
    <property type="entry name" value="Ldh_1_N"/>
    <property type="match status" value="1"/>
</dbReference>
<dbReference type="InterPro" id="IPR036291">
    <property type="entry name" value="NAD(P)-bd_dom_sf"/>
</dbReference>
<dbReference type="PIRSF" id="PIRSF000102">
    <property type="entry name" value="Lac_mal_DH"/>
    <property type="match status" value="1"/>
</dbReference>
<feature type="binding site" evidence="7 9">
    <location>
        <position position="131"/>
    </location>
    <ligand>
        <name>substrate</name>
    </ligand>
</feature>
<evidence type="ECO:0000256" key="8">
    <source>
        <dbReference type="PIRSR" id="PIRSR000102-1"/>
    </source>
</evidence>
<reference evidence="14 15" key="1">
    <citation type="journal article" date="2018" name="Nat. Biotechnol.">
        <title>A standardized bacterial taxonomy based on genome phylogeny substantially revises the tree of life.</title>
        <authorList>
            <person name="Parks D.H."/>
            <person name="Chuvochina M."/>
            <person name="Waite D.W."/>
            <person name="Rinke C."/>
            <person name="Skarshewski A."/>
            <person name="Chaumeil P.A."/>
            <person name="Hugenholtz P."/>
        </authorList>
    </citation>
    <scope>NUCLEOTIDE SEQUENCE [LARGE SCALE GENOMIC DNA]</scope>
    <source>
        <strain evidence="14">UBA11247</strain>
    </source>
</reference>
<proteinExistence type="inferred from homology"/>
<evidence type="ECO:0000256" key="5">
    <source>
        <dbReference type="ARBA" id="ARBA00023027"/>
    </source>
</evidence>
<comment type="catalytic activity">
    <reaction evidence="6 7 11">
        <text>(S)-malate + NAD(+) = oxaloacetate + NADH + H(+)</text>
        <dbReference type="Rhea" id="RHEA:21432"/>
        <dbReference type="ChEBI" id="CHEBI:15378"/>
        <dbReference type="ChEBI" id="CHEBI:15589"/>
        <dbReference type="ChEBI" id="CHEBI:16452"/>
        <dbReference type="ChEBI" id="CHEBI:57540"/>
        <dbReference type="ChEBI" id="CHEBI:57945"/>
        <dbReference type="EC" id="1.1.1.37"/>
    </reaction>
</comment>
<dbReference type="FunFam" id="3.90.110.10:FF:000002">
    <property type="entry name" value="Malate dehydrogenase"/>
    <property type="match status" value="1"/>
</dbReference>
<dbReference type="Gene3D" id="3.40.50.720">
    <property type="entry name" value="NAD(P)-binding Rossmann-like Domain"/>
    <property type="match status" value="1"/>
</dbReference>
<comment type="similarity">
    <text evidence="1 7">Belongs to the LDH/MDH superfamily. MDH type 2 family.</text>
</comment>
<evidence type="ECO:0000256" key="6">
    <source>
        <dbReference type="ARBA" id="ARBA00048313"/>
    </source>
</evidence>
<dbReference type="PROSITE" id="PS00068">
    <property type="entry name" value="MDH"/>
    <property type="match status" value="1"/>
</dbReference>
<keyword evidence="5 7" id="KW-0520">NAD</keyword>
<dbReference type="AlphaFoldDB" id="A0A3D4SZ31"/>
<dbReference type="FunFam" id="3.40.50.720:FF:000010">
    <property type="entry name" value="Malate dehydrogenase"/>
    <property type="match status" value="1"/>
</dbReference>
<dbReference type="NCBIfam" id="TIGR01759">
    <property type="entry name" value="MalateDH-SF1"/>
    <property type="match status" value="1"/>
</dbReference>
<gene>
    <name evidence="7" type="primary">mdh</name>
    <name evidence="14" type="ORF">DIW82_07030</name>
</gene>
<dbReference type="GO" id="GO:0030060">
    <property type="term" value="F:L-malate dehydrogenase (NAD+) activity"/>
    <property type="evidence" value="ECO:0007669"/>
    <property type="project" value="UniProtKB-UniRule"/>
</dbReference>
<feature type="domain" description="Lactate/malate dehydrogenase N-terminal" evidence="12">
    <location>
        <begin position="6"/>
        <end position="143"/>
    </location>
</feature>
<dbReference type="InterPro" id="IPR001557">
    <property type="entry name" value="L-lactate/malate_DH"/>
</dbReference>
<keyword evidence="7 11" id="KW-0816">Tricarboxylic acid cycle</keyword>
<dbReference type="InterPro" id="IPR010945">
    <property type="entry name" value="Malate_DH_type2"/>
</dbReference>
<feature type="active site" description="Proton acceptor" evidence="7 8">
    <location>
        <position position="185"/>
    </location>
</feature>
<dbReference type="InterPro" id="IPR022383">
    <property type="entry name" value="Lactate/malate_DH_C"/>
</dbReference>
<accession>A0A3D4SZ31</accession>
<feature type="binding site" evidence="7">
    <location>
        <position position="112"/>
    </location>
    <ligand>
        <name>NAD(+)</name>
        <dbReference type="ChEBI" id="CHEBI:57540"/>
    </ligand>
</feature>
<dbReference type="EMBL" id="DQID01000185">
    <property type="protein sequence ID" value="HCT14538.1"/>
    <property type="molecule type" value="Genomic_DNA"/>
</dbReference>
<evidence type="ECO:0000256" key="4">
    <source>
        <dbReference type="ARBA" id="ARBA00023002"/>
    </source>
</evidence>
<name>A0A3D4SZ31_9CORY</name>
<dbReference type="HAMAP" id="MF_01517">
    <property type="entry name" value="Malate_dehydrog_2"/>
    <property type="match status" value="1"/>
</dbReference>
<dbReference type="Proteomes" id="UP000261739">
    <property type="component" value="Unassembled WGS sequence"/>
</dbReference>
<comment type="caution">
    <text evidence="14">The sequence shown here is derived from an EMBL/GenBank/DDBJ whole genome shotgun (WGS) entry which is preliminary data.</text>
</comment>
<dbReference type="RefSeq" id="WP_010121770.1">
    <property type="nucleotide sequence ID" value="NZ_DAITTW010000036.1"/>
</dbReference>
<dbReference type="InterPro" id="IPR015955">
    <property type="entry name" value="Lactate_DH/Glyco_Ohase_4_C"/>
</dbReference>
<protein>
    <recommendedName>
        <fullName evidence="3 7">Malate dehydrogenase</fullName>
        <ecNumber evidence="2 7">1.1.1.37</ecNumber>
    </recommendedName>
</protein>
<evidence type="ECO:0000313" key="15">
    <source>
        <dbReference type="Proteomes" id="UP000261739"/>
    </source>
</evidence>
<sequence length="327" mass="33906">MNTPVTVTVTGAAGQIAYSLLFRVAAGGVFGPGTPVRLRLLEIPAVVRAADGVAMELFDAAFPLLADVEVTDDPAVAFDGADAAFLVGAKPRGKGAERAELLADNGRIFGPQGRAIAGHAADDVRVLVVGNPANTNASIVAAAGLPAGHVTAMTRLDHNRALAQVSAKSGVPVARLQRMTVWGNHSATQFPDLTELRDAATGEHLADRLPGEWITDEFIPRVAHRGSEIIDIRGASSAASAASAAVDHMHDWVHGTPEGDWVSVALPSDGSYGVPEGLVSSFPCRSVDGEWEIVQGLEIGADQRARIDATVADLQAEAATVRSLGLV</sequence>
<comment type="function">
    <text evidence="7">Catalyzes the reversible oxidation of malate to oxaloacetate.</text>
</comment>
<feature type="domain" description="Lactate/malate dehydrogenase C-terminal" evidence="13">
    <location>
        <begin position="154"/>
        <end position="320"/>
    </location>
</feature>
<feature type="binding site" evidence="7 10">
    <location>
        <begin position="129"/>
        <end position="131"/>
    </location>
    <ligand>
        <name>NAD(+)</name>
        <dbReference type="ChEBI" id="CHEBI:57540"/>
    </ligand>
</feature>